<feature type="region of interest" description="Disordered" evidence="1">
    <location>
        <begin position="338"/>
        <end position="368"/>
    </location>
</feature>
<gene>
    <name evidence="2" type="ORF">K460DRAFT_350625</name>
</gene>
<protein>
    <submittedName>
        <fullName evidence="2">Uncharacterized protein</fullName>
    </submittedName>
</protein>
<dbReference type="Proteomes" id="UP000800039">
    <property type="component" value="Unassembled WGS sequence"/>
</dbReference>
<dbReference type="GeneID" id="63848767"/>
<reference evidence="2" key="1">
    <citation type="submission" date="2020-01" db="EMBL/GenBank/DDBJ databases">
        <authorList>
            <consortium name="DOE Joint Genome Institute"/>
            <person name="Haridas S."/>
            <person name="Albert R."/>
            <person name="Binder M."/>
            <person name="Bloem J."/>
            <person name="Labutti K."/>
            <person name="Salamov A."/>
            <person name="Andreopoulos B."/>
            <person name="Baker S.E."/>
            <person name="Barry K."/>
            <person name="Bills G."/>
            <person name="Bluhm B.H."/>
            <person name="Cannon C."/>
            <person name="Castanera R."/>
            <person name="Culley D.E."/>
            <person name="Daum C."/>
            <person name="Ezra D."/>
            <person name="Gonzalez J.B."/>
            <person name="Henrissat B."/>
            <person name="Kuo A."/>
            <person name="Liang C."/>
            <person name="Lipzen A."/>
            <person name="Lutzoni F."/>
            <person name="Magnuson J."/>
            <person name="Mondo S."/>
            <person name="Nolan M."/>
            <person name="Ohm R."/>
            <person name="Pangilinan J."/>
            <person name="Park H.-J."/>
            <person name="Ramirez L."/>
            <person name="Alfaro M."/>
            <person name="Sun H."/>
            <person name="Tritt A."/>
            <person name="Yoshinaga Y."/>
            <person name="Zwiers L.-H."/>
            <person name="Turgeon B.G."/>
            <person name="Goodwin S.B."/>
            <person name="Spatafora J.W."/>
            <person name="Crous P.W."/>
            <person name="Grigoriev I.V."/>
        </authorList>
    </citation>
    <scope>NUCLEOTIDE SEQUENCE</scope>
    <source>
        <strain evidence="2">CBS 394.84</strain>
    </source>
</reference>
<dbReference type="EMBL" id="ML976614">
    <property type="protein sequence ID" value="KAF1850586.1"/>
    <property type="molecule type" value="Genomic_DNA"/>
</dbReference>
<proteinExistence type="predicted"/>
<feature type="region of interest" description="Disordered" evidence="1">
    <location>
        <begin position="1"/>
        <end position="25"/>
    </location>
</feature>
<organism evidence="2 3">
    <name type="scientific">Cucurbitaria berberidis CBS 394.84</name>
    <dbReference type="NCBI Taxonomy" id="1168544"/>
    <lineage>
        <taxon>Eukaryota</taxon>
        <taxon>Fungi</taxon>
        <taxon>Dikarya</taxon>
        <taxon>Ascomycota</taxon>
        <taxon>Pezizomycotina</taxon>
        <taxon>Dothideomycetes</taxon>
        <taxon>Pleosporomycetidae</taxon>
        <taxon>Pleosporales</taxon>
        <taxon>Pleosporineae</taxon>
        <taxon>Cucurbitariaceae</taxon>
        <taxon>Cucurbitaria</taxon>
    </lineage>
</organism>
<evidence type="ECO:0000313" key="3">
    <source>
        <dbReference type="Proteomes" id="UP000800039"/>
    </source>
</evidence>
<sequence>MPVSSVAALTEGEVEPYPSPASTSQLSIEAEEEPCLETNDIASPKTSVEAENTTRTGKARIKKTLYVLNRSSQLSKLTLTRTFLPISTTLRHSNPAYFKELPDHFYRVTFEKTATPSRYEINDLHISEHPKLKDGYAFQALAEFFCEKDLTRTRIKRHHKQSKKKDPSSYVSVTNSLGEAAGRCRWHYYTSKRRGRRIIVVEISTAGLVPAELEMTEQIEDGSTVTLNIPIWVRDVCRPVDGSPITTEEFKSSGADLYLSVLEQRDGGFHLGVTAADGQWHEFMAGGFIEEKYVTRVLPYDGMKVHRAEGDMEVRSLLDMNYVFDWEAQRWRYDPLSTKRKRSVDDEEKDDYASSNTSSDGKSTRKRCCPSCGYTAPDQEFENRVMEMTVDVDLA</sequence>
<evidence type="ECO:0000313" key="2">
    <source>
        <dbReference type="EMBL" id="KAF1850586.1"/>
    </source>
</evidence>
<comment type="caution">
    <text evidence="2">The sequence shown here is derived from an EMBL/GenBank/DDBJ whole genome shotgun (WGS) entry which is preliminary data.</text>
</comment>
<accession>A0A9P4GT50</accession>
<dbReference type="AlphaFoldDB" id="A0A9P4GT50"/>
<name>A0A9P4GT50_9PLEO</name>
<dbReference type="RefSeq" id="XP_040793149.1">
    <property type="nucleotide sequence ID" value="XM_040931515.1"/>
</dbReference>
<evidence type="ECO:0000256" key="1">
    <source>
        <dbReference type="SAM" id="MobiDB-lite"/>
    </source>
</evidence>
<dbReference type="OrthoDB" id="5429427at2759"/>
<keyword evidence="3" id="KW-1185">Reference proteome</keyword>